<feature type="region of interest" description="Disordered" evidence="1">
    <location>
        <begin position="1"/>
        <end position="40"/>
    </location>
</feature>
<evidence type="ECO:0000313" key="2">
    <source>
        <dbReference type="EMBL" id="EST19184.1"/>
    </source>
</evidence>
<dbReference type="Proteomes" id="UP000017984">
    <property type="component" value="Chromosome"/>
</dbReference>
<organism evidence="2 3">
    <name type="scientific">Streptomyces roseochromogenus subsp. oscitans DS 12.976</name>
    <dbReference type="NCBI Taxonomy" id="1352936"/>
    <lineage>
        <taxon>Bacteria</taxon>
        <taxon>Bacillati</taxon>
        <taxon>Actinomycetota</taxon>
        <taxon>Actinomycetes</taxon>
        <taxon>Kitasatosporales</taxon>
        <taxon>Streptomycetaceae</taxon>
        <taxon>Streptomyces</taxon>
    </lineage>
</organism>
<reference evidence="2 3" key="1">
    <citation type="journal article" date="2014" name="Genome Announc.">
        <title>Draft Genome Sequence of Streptomyces roseochromogenes subsp. oscitans DS 12.976, Producer of the Aminocoumarin Antibiotic Clorobiocin.</title>
        <authorList>
            <person name="Ruckert C."/>
            <person name="Kalinowski J."/>
            <person name="Heide L."/>
            <person name="Apel A.K."/>
        </authorList>
    </citation>
    <scope>NUCLEOTIDE SEQUENCE [LARGE SCALE GENOMIC DNA]</scope>
    <source>
        <strain evidence="2 3">DS 12.976</strain>
    </source>
</reference>
<keyword evidence="3" id="KW-1185">Reference proteome</keyword>
<protein>
    <submittedName>
        <fullName evidence="2">Uncharacterized protein</fullName>
    </submittedName>
</protein>
<comment type="caution">
    <text evidence="2">The sequence shown here is derived from an EMBL/GenBank/DDBJ whole genome shotgun (WGS) entry which is preliminary data.</text>
</comment>
<accession>V6JQP6</accession>
<name>V6JQP6_STRRC</name>
<dbReference type="HOGENOM" id="CLU_2884161_0_0_11"/>
<dbReference type="AlphaFoldDB" id="V6JQP6"/>
<sequence>MHTGDALSTEVWSNTRELAQPPRDHSDTTHSGTRLPRGETVGRVPSLRCWSNTVRSHFVMALT</sequence>
<dbReference type="EMBL" id="AWQX01000384">
    <property type="protein sequence ID" value="EST19184.1"/>
    <property type="molecule type" value="Genomic_DNA"/>
</dbReference>
<evidence type="ECO:0000256" key="1">
    <source>
        <dbReference type="SAM" id="MobiDB-lite"/>
    </source>
</evidence>
<evidence type="ECO:0000313" key="3">
    <source>
        <dbReference type="Proteomes" id="UP000017984"/>
    </source>
</evidence>
<proteinExistence type="predicted"/>
<gene>
    <name evidence="2" type="ORF">M878_42625</name>
</gene>